<keyword evidence="1" id="KW-0472">Membrane</keyword>
<dbReference type="AlphaFoldDB" id="A0A5J4PHS9"/>
<reference evidence="2" key="1">
    <citation type="submission" date="2019-03" db="EMBL/GenBank/DDBJ databases">
        <title>Single cell metagenomics reveals metabolic interactions within the superorganism composed of flagellate Streblomastix strix and complex community of Bacteroidetes bacteria on its surface.</title>
        <authorList>
            <person name="Treitli S.C."/>
            <person name="Kolisko M."/>
            <person name="Husnik F."/>
            <person name="Keeling P."/>
            <person name="Hampl V."/>
        </authorList>
    </citation>
    <scope>NUCLEOTIDE SEQUENCE</scope>
    <source>
        <strain evidence="2">STM</strain>
    </source>
</reference>
<name>A0A5J4PHS9_9ZZZZ</name>
<comment type="caution">
    <text evidence="2">The sequence shown here is derived from an EMBL/GenBank/DDBJ whole genome shotgun (WGS) entry which is preliminary data.</text>
</comment>
<feature type="transmembrane region" description="Helical" evidence="1">
    <location>
        <begin position="139"/>
        <end position="161"/>
    </location>
</feature>
<sequence>MEIEKKQDQMKSKRLFHLFIIGFGLFFASFPVFATPAHEEGKKNEQVNVKEIVFNHIGDTYEWHITTWKHTYITIPLPVILYSNSSGWHIFLSSVFEESEGLHEGFYIAPEGSKYEGKIVERNAAGGEARPFDISITKVTLALIINSLLLAVIILSVARWYRKKERNVVSPGGFVGFMEMLIMMVNDDIIKSCVGHNYRKFSP</sequence>
<evidence type="ECO:0000313" key="2">
    <source>
        <dbReference type="EMBL" id="KAA6308079.1"/>
    </source>
</evidence>
<dbReference type="EMBL" id="SNRY01008720">
    <property type="protein sequence ID" value="KAA6308079.1"/>
    <property type="molecule type" value="Genomic_DNA"/>
</dbReference>
<feature type="transmembrane region" description="Helical" evidence="1">
    <location>
        <begin position="15"/>
        <end position="34"/>
    </location>
</feature>
<organism evidence="2">
    <name type="scientific">termite gut metagenome</name>
    <dbReference type="NCBI Taxonomy" id="433724"/>
    <lineage>
        <taxon>unclassified sequences</taxon>
        <taxon>metagenomes</taxon>
        <taxon>organismal metagenomes</taxon>
    </lineage>
</organism>
<feature type="non-terminal residue" evidence="2">
    <location>
        <position position="203"/>
    </location>
</feature>
<keyword evidence="1" id="KW-1133">Transmembrane helix</keyword>
<protein>
    <submittedName>
        <fullName evidence="2">ATP synthase subunit a</fullName>
    </submittedName>
</protein>
<proteinExistence type="predicted"/>
<evidence type="ECO:0000256" key="1">
    <source>
        <dbReference type="SAM" id="Phobius"/>
    </source>
</evidence>
<gene>
    <name evidence="2" type="ORF">EZS27_040245</name>
</gene>
<accession>A0A5J4PHS9</accession>
<keyword evidence="1" id="KW-0812">Transmembrane</keyword>